<dbReference type="RefSeq" id="WP_281906014.1">
    <property type="nucleotide sequence ID" value="NZ_BSDI01000093.1"/>
</dbReference>
<evidence type="ECO:0000313" key="1">
    <source>
        <dbReference type="EMBL" id="GLI03649.1"/>
    </source>
</evidence>
<organism evidence="1 2">
    <name type="scientific">Phytohabitans aurantiacus</name>
    <dbReference type="NCBI Taxonomy" id="3016789"/>
    <lineage>
        <taxon>Bacteria</taxon>
        <taxon>Bacillati</taxon>
        <taxon>Actinomycetota</taxon>
        <taxon>Actinomycetes</taxon>
        <taxon>Micromonosporales</taxon>
        <taxon>Micromonosporaceae</taxon>
    </lineage>
</organism>
<protein>
    <recommendedName>
        <fullName evidence="3">NAD(P)-binding domain-containing protein</fullName>
    </recommendedName>
</protein>
<gene>
    <name evidence="1" type="ORF">Pa4123_89270</name>
</gene>
<dbReference type="SUPFAM" id="SSF51735">
    <property type="entry name" value="NAD(P)-binding Rossmann-fold domains"/>
    <property type="match status" value="1"/>
</dbReference>
<dbReference type="InterPro" id="IPR036291">
    <property type="entry name" value="NAD(P)-bd_dom_sf"/>
</dbReference>
<keyword evidence="2" id="KW-1185">Reference proteome</keyword>
<dbReference type="EMBL" id="BSDI01000093">
    <property type="protein sequence ID" value="GLI03649.1"/>
    <property type="molecule type" value="Genomic_DNA"/>
</dbReference>
<accession>A0ABQ5RA77</accession>
<dbReference type="Gene3D" id="3.40.50.720">
    <property type="entry name" value="NAD(P)-binding Rossmann-like Domain"/>
    <property type="match status" value="1"/>
</dbReference>
<evidence type="ECO:0000313" key="2">
    <source>
        <dbReference type="Proteomes" id="UP001144280"/>
    </source>
</evidence>
<evidence type="ECO:0008006" key="3">
    <source>
        <dbReference type="Google" id="ProtNLM"/>
    </source>
</evidence>
<reference evidence="1" key="1">
    <citation type="submission" date="2022-12" db="EMBL/GenBank/DDBJ databases">
        <title>New Phytohabitans aurantiacus sp. RD004123 nov., an actinomycete isolated from soil.</title>
        <authorList>
            <person name="Triningsih D.W."/>
            <person name="Harunari E."/>
            <person name="Igarashi Y."/>
        </authorList>
    </citation>
    <scope>NUCLEOTIDE SEQUENCE</scope>
    <source>
        <strain evidence="1">RD004123</strain>
    </source>
</reference>
<sequence length="298" mass="32267">MKRAVIVLGASGRLGCRVLPVLAESGFDIAAVTRTPLTVGPPQDVRWITADVTLEEDRTRIVATLEAWAAGHDHICVVDTVLDRRGVAAMRRSIQGATSVVFALRERFGDGRRTCALVAASTTAVLASFLYQTPYGLAKRRQVITYARAGILGAALLLPQLAQWPSTGPVDGAAWSFEQAACRVVEAVLAAPWRSSFAVYALDFAAPATKDEDTPLSAASTAVLTHLHSLILSRDCMQAHRAAARSRLRLTPQRLRGRVDHHLAPVGLVRRFAERYHLSIIDERTAGSSLNRRGPLHA</sequence>
<comment type="caution">
    <text evidence="1">The sequence shown here is derived from an EMBL/GenBank/DDBJ whole genome shotgun (WGS) entry which is preliminary data.</text>
</comment>
<name>A0ABQ5RA77_9ACTN</name>
<dbReference type="Proteomes" id="UP001144280">
    <property type="component" value="Unassembled WGS sequence"/>
</dbReference>
<proteinExistence type="predicted"/>